<protein>
    <submittedName>
        <fullName evidence="4">Dystrophia myotonica WD repeat-containing-like protein</fullName>
    </submittedName>
</protein>
<evidence type="ECO:0000313" key="4">
    <source>
        <dbReference type="EMBL" id="OQR83634.1"/>
    </source>
</evidence>
<dbReference type="Pfam" id="PF00400">
    <property type="entry name" value="WD40"/>
    <property type="match status" value="3"/>
</dbReference>
<evidence type="ECO:0000256" key="1">
    <source>
        <dbReference type="ARBA" id="ARBA00022574"/>
    </source>
</evidence>
<dbReference type="Gene3D" id="2.130.10.10">
    <property type="entry name" value="YVTN repeat-like/Quinoprotein amine dehydrogenase"/>
    <property type="match status" value="1"/>
</dbReference>
<evidence type="ECO:0000313" key="5">
    <source>
        <dbReference type="Proteomes" id="UP000243579"/>
    </source>
</evidence>
<keyword evidence="1 3" id="KW-0853">WD repeat</keyword>
<dbReference type="SMART" id="SM00320">
    <property type="entry name" value="WD40"/>
    <property type="match status" value="5"/>
</dbReference>
<evidence type="ECO:0000256" key="2">
    <source>
        <dbReference type="ARBA" id="ARBA00022737"/>
    </source>
</evidence>
<dbReference type="AlphaFoldDB" id="A0A1V9YD17"/>
<feature type="repeat" description="WD" evidence="3">
    <location>
        <begin position="275"/>
        <end position="316"/>
    </location>
</feature>
<name>A0A1V9YD17_ACHHY</name>
<evidence type="ECO:0000256" key="3">
    <source>
        <dbReference type="PROSITE-ProRule" id="PRU00221"/>
    </source>
</evidence>
<reference evidence="4 5" key="1">
    <citation type="journal article" date="2014" name="Genome Biol. Evol.">
        <title>The secreted proteins of Achlya hypogyna and Thraustotheca clavata identify the ancestral oomycete secretome and reveal gene acquisitions by horizontal gene transfer.</title>
        <authorList>
            <person name="Misner I."/>
            <person name="Blouin N."/>
            <person name="Leonard G."/>
            <person name="Richards T.A."/>
            <person name="Lane C.E."/>
        </authorList>
    </citation>
    <scope>NUCLEOTIDE SEQUENCE [LARGE SCALE GENOMIC DNA]</scope>
    <source>
        <strain evidence="4 5">ATCC 48635</strain>
    </source>
</reference>
<dbReference type="EMBL" id="JNBR01002129">
    <property type="protein sequence ID" value="OQR83634.1"/>
    <property type="molecule type" value="Genomic_DNA"/>
</dbReference>
<dbReference type="PANTHER" id="PTHR14107:SF16">
    <property type="entry name" value="AT02583P"/>
    <property type="match status" value="1"/>
</dbReference>
<dbReference type="InterPro" id="IPR051362">
    <property type="entry name" value="WD_repeat_creC_regulators"/>
</dbReference>
<dbReference type="STRING" id="1202772.A0A1V9YD17"/>
<dbReference type="InterPro" id="IPR001680">
    <property type="entry name" value="WD40_rpt"/>
</dbReference>
<dbReference type="InterPro" id="IPR015943">
    <property type="entry name" value="WD40/YVTN_repeat-like_dom_sf"/>
</dbReference>
<comment type="caution">
    <text evidence="4">The sequence shown here is derived from an EMBL/GenBank/DDBJ whole genome shotgun (WGS) entry which is preliminary data.</text>
</comment>
<gene>
    <name evidence="4" type="ORF">ACHHYP_14466</name>
</gene>
<dbReference type="InterPro" id="IPR036322">
    <property type="entry name" value="WD40_repeat_dom_sf"/>
</dbReference>
<proteinExistence type="predicted"/>
<dbReference type="OrthoDB" id="68820at2759"/>
<dbReference type="PROSITE" id="PS50082">
    <property type="entry name" value="WD_REPEATS_2"/>
    <property type="match status" value="1"/>
</dbReference>
<dbReference type="PROSITE" id="PS50294">
    <property type="entry name" value="WD_REPEATS_REGION"/>
    <property type="match status" value="1"/>
</dbReference>
<keyword evidence="5" id="KW-1185">Reference proteome</keyword>
<dbReference type="SUPFAM" id="SSF50978">
    <property type="entry name" value="WD40 repeat-like"/>
    <property type="match status" value="1"/>
</dbReference>
<sequence>MSDLRTTAGSVYRFVRDFVSMDVLRDSQSIALHEMVVPIGEDAKNDGRAHRRYHWNHNCGLSFVKTKTYIPYRKPGGPETPTAASTPDAFILHNLLDYVFVYPYPALSTPVDVMHFNSTPISHDFRVPMMPTQPTNVVLALLSSDIVVFDPLHGLDTFSHHNRKGSICSSPVTVVKWVLQSHTEFVVAHESGDVYFYDHTWRDESLVDMVAEEGTDFPIRCQREDRMNPTLHWQMATSAVYDVAFSPHGKYLATVGRDGALTVVQYHLQRKIALMKSSFGALLTLAWSPDSNYIITGGQDDSVTLWSLRHNAAIVRCEGHRSWITCVAFDVWFCSPTSLRFGSVGEDGMLCFWDVALPDEHHEEDETNGGATPTPDCHNLDVPSLAVTLFAGPASQLEFRERTIAVSARDGTVHVYSRPSQDCFPAEVLAQNIPTYSIS</sequence>
<dbReference type="Proteomes" id="UP000243579">
    <property type="component" value="Unassembled WGS sequence"/>
</dbReference>
<organism evidence="4 5">
    <name type="scientific">Achlya hypogyna</name>
    <name type="common">Oomycete</name>
    <name type="synonym">Protoachlya hypogyna</name>
    <dbReference type="NCBI Taxonomy" id="1202772"/>
    <lineage>
        <taxon>Eukaryota</taxon>
        <taxon>Sar</taxon>
        <taxon>Stramenopiles</taxon>
        <taxon>Oomycota</taxon>
        <taxon>Saprolegniomycetes</taxon>
        <taxon>Saprolegniales</taxon>
        <taxon>Achlyaceae</taxon>
        <taxon>Achlya</taxon>
    </lineage>
</organism>
<accession>A0A1V9YD17</accession>
<keyword evidence="2" id="KW-0677">Repeat</keyword>
<dbReference type="PANTHER" id="PTHR14107">
    <property type="entry name" value="WD REPEAT PROTEIN"/>
    <property type="match status" value="1"/>
</dbReference>